<dbReference type="EMBL" id="JAEPRE010000046">
    <property type="protein sequence ID" value="KAG2234768.1"/>
    <property type="molecule type" value="Genomic_DNA"/>
</dbReference>
<dbReference type="InterPro" id="IPR023313">
    <property type="entry name" value="UBQ-conjugating_AS"/>
</dbReference>
<reference evidence="6" key="1">
    <citation type="submission" date="2021-01" db="EMBL/GenBank/DDBJ databases">
        <title>Metabolic potential, ecology and presence of endohyphal bacteria is reflected in genomic diversity of Mucoromycotina.</title>
        <authorList>
            <person name="Muszewska A."/>
            <person name="Okrasinska A."/>
            <person name="Steczkiewicz K."/>
            <person name="Drgas O."/>
            <person name="Orlowska M."/>
            <person name="Perlinska-Lenart U."/>
            <person name="Aleksandrzak-Piekarczyk T."/>
            <person name="Szatraj K."/>
            <person name="Zielenkiewicz U."/>
            <person name="Pilsyk S."/>
            <person name="Malc E."/>
            <person name="Mieczkowski P."/>
            <person name="Kruszewska J.S."/>
            <person name="Biernat P."/>
            <person name="Pawlowska J."/>
        </authorList>
    </citation>
    <scope>NUCLEOTIDE SEQUENCE</scope>
    <source>
        <strain evidence="6">WA0000018081</strain>
    </source>
</reference>
<dbReference type="OrthoDB" id="9993688at2759"/>
<evidence type="ECO:0000256" key="1">
    <source>
        <dbReference type="ARBA" id="ARBA00022679"/>
    </source>
</evidence>
<dbReference type="InterPro" id="IPR016135">
    <property type="entry name" value="UBQ-conjugating_enzyme/RWD"/>
</dbReference>
<dbReference type="PROSITE" id="PS00183">
    <property type="entry name" value="UBC_1"/>
    <property type="match status" value="1"/>
</dbReference>
<feature type="active site" description="Glycyl thioester intermediate" evidence="3">
    <location>
        <position position="89"/>
    </location>
</feature>
<dbReference type="AlphaFoldDB" id="A0A8H7SUR8"/>
<dbReference type="GO" id="GO:0016740">
    <property type="term" value="F:transferase activity"/>
    <property type="evidence" value="ECO:0007669"/>
    <property type="project" value="UniProtKB-KW"/>
</dbReference>
<dbReference type="SMART" id="SM00212">
    <property type="entry name" value="UBCc"/>
    <property type="match status" value="1"/>
</dbReference>
<evidence type="ECO:0000313" key="6">
    <source>
        <dbReference type="EMBL" id="KAG2234768.1"/>
    </source>
</evidence>
<dbReference type="Pfam" id="PF00179">
    <property type="entry name" value="UQ_con"/>
    <property type="match status" value="1"/>
</dbReference>
<evidence type="ECO:0000259" key="5">
    <source>
        <dbReference type="PROSITE" id="PS50127"/>
    </source>
</evidence>
<dbReference type="InterPro" id="IPR050113">
    <property type="entry name" value="Ub_conjugating_enzyme"/>
</dbReference>
<dbReference type="PROSITE" id="PS50127">
    <property type="entry name" value="UBC_2"/>
    <property type="match status" value="1"/>
</dbReference>
<keyword evidence="2 4" id="KW-0833">Ubl conjugation pathway</keyword>
<keyword evidence="7" id="KW-1185">Reference proteome</keyword>
<keyword evidence="4" id="KW-0067">ATP-binding</keyword>
<evidence type="ECO:0000256" key="4">
    <source>
        <dbReference type="RuleBase" id="RU362109"/>
    </source>
</evidence>
<dbReference type="PANTHER" id="PTHR24067">
    <property type="entry name" value="UBIQUITIN-CONJUGATING ENZYME E2"/>
    <property type="match status" value="1"/>
</dbReference>
<sequence length="171" mass="19461">MGNFIKRIRSEITEANKDIEAGTQVEIKDPDDLYNLVGCINGPPDTPYEGGTFLIDIKLNKDHPFRAPDFKFITRVFHPNVSSKTGAICLDVLKENWSAAMTLRLSLLSVQSLLESPDETSPQDFEVAKVYTKDKSEFVRKAQDWVNKYANVSLQEHMKKLKKEDSKPEQQ</sequence>
<keyword evidence="1" id="KW-0808">Transferase</keyword>
<evidence type="ECO:0000313" key="7">
    <source>
        <dbReference type="Proteomes" id="UP000613177"/>
    </source>
</evidence>
<protein>
    <recommendedName>
        <fullName evidence="5">UBC core domain-containing protein</fullName>
    </recommendedName>
</protein>
<dbReference type="GO" id="GO:0005524">
    <property type="term" value="F:ATP binding"/>
    <property type="evidence" value="ECO:0007669"/>
    <property type="project" value="UniProtKB-UniRule"/>
</dbReference>
<organism evidence="6 7">
    <name type="scientific">Thamnidium elegans</name>
    <dbReference type="NCBI Taxonomy" id="101142"/>
    <lineage>
        <taxon>Eukaryota</taxon>
        <taxon>Fungi</taxon>
        <taxon>Fungi incertae sedis</taxon>
        <taxon>Mucoromycota</taxon>
        <taxon>Mucoromycotina</taxon>
        <taxon>Mucoromycetes</taxon>
        <taxon>Mucorales</taxon>
        <taxon>Mucorineae</taxon>
        <taxon>Mucoraceae</taxon>
        <taxon>Thamnidium</taxon>
    </lineage>
</organism>
<dbReference type="SUPFAM" id="SSF54495">
    <property type="entry name" value="UBC-like"/>
    <property type="match status" value="1"/>
</dbReference>
<comment type="similarity">
    <text evidence="4">Belongs to the ubiquitin-conjugating enzyme family.</text>
</comment>
<evidence type="ECO:0000256" key="3">
    <source>
        <dbReference type="PROSITE-ProRule" id="PRU10133"/>
    </source>
</evidence>
<gene>
    <name evidence="6" type="ORF">INT48_000117</name>
</gene>
<dbReference type="Proteomes" id="UP000613177">
    <property type="component" value="Unassembled WGS sequence"/>
</dbReference>
<dbReference type="Gene3D" id="3.10.110.10">
    <property type="entry name" value="Ubiquitin Conjugating Enzyme"/>
    <property type="match status" value="1"/>
</dbReference>
<proteinExistence type="inferred from homology"/>
<dbReference type="InterPro" id="IPR000608">
    <property type="entry name" value="UBC"/>
</dbReference>
<comment type="caution">
    <text evidence="6">The sequence shown here is derived from an EMBL/GenBank/DDBJ whole genome shotgun (WGS) entry which is preliminary data.</text>
</comment>
<keyword evidence="4" id="KW-0547">Nucleotide-binding</keyword>
<name>A0A8H7SUR8_9FUNG</name>
<evidence type="ECO:0000256" key="2">
    <source>
        <dbReference type="ARBA" id="ARBA00022786"/>
    </source>
</evidence>
<accession>A0A8H7SUR8</accession>
<feature type="domain" description="UBC core" evidence="5">
    <location>
        <begin position="3"/>
        <end position="151"/>
    </location>
</feature>